<keyword evidence="2" id="KW-1185">Reference proteome</keyword>
<sequence length="445" mass="50973">MDPRLVKALMDVKLQNVFPEGLSSHHRFVVKRRAETFRIKEEADKLFKEFPCSRLGGHVGVEKTHGAIMKRLVEDIRTRMPECPQCQSERARIKERRECTPIEVTEPLELLGRTSWVNYNLCERLGIERSLCSPYHPQTNGLVEKLNGTIQRSLNKLVAGEPKRWDQFLQPTMFSLKTKTQLTTKEARDPSAGPKEYKITEDKVEREDVWKGLQKQEAVFTLVKKNILKSQERVRQRKLEKGQADNLQVRDNPRHTGREEEGDAMAKYGLYKVYSENFMVLAPGQQLEGEIINAYLSWVGAKAGAFIFDSYLITSLWQGTHKGGLRKLDLTKHNVAAGAICYRAHWTLIIMSLRENRSHWATKEQISRCKDLTRSLVRKTNPAVGRWACDSMDPPKQQDTASCDDLSQLCRACGELSSGFTTVDQWSVSNKDRLTGRQRESLVLQ</sequence>
<proteinExistence type="predicted"/>
<organism evidence="1 2">
    <name type="scientific">Chaenocephalus aceratus</name>
    <name type="common">Blackfin icefish</name>
    <name type="synonym">Chaenichthys aceratus</name>
    <dbReference type="NCBI Taxonomy" id="36190"/>
    <lineage>
        <taxon>Eukaryota</taxon>
        <taxon>Metazoa</taxon>
        <taxon>Chordata</taxon>
        <taxon>Craniata</taxon>
        <taxon>Vertebrata</taxon>
        <taxon>Euteleostomi</taxon>
        <taxon>Actinopterygii</taxon>
        <taxon>Neopterygii</taxon>
        <taxon>Teleostei</taxon>
        <taxon>Neoteleostei</taxon>
        <taxon>Acanthomorphata</taxon>
        <taxon>Eupercaria</taxon>
        <taxon>Perciformes</taxon>
        <taxon>Notothenioidei</taxon>
        <taxon>Channichthyidae</taxon>
        <taxon>Chaenocephalus</taxon>
    </lineage>
</organism>
<name>A0ACB9WZS0_CHAAC</name>
<dbReference type="EMBL" id="CM043794">
    <property type="protein sequence ID" value="KAI4819025.1"/>
    <property type="molecule type" value="Genomic_DNA"/>
</dbReference>
<accession>A0ACB9WZS0</accession>
<dbReference type="Proteomes" id="UP001057452">
    <property type="component" value="Chromosome 10"/>
</dbReference>
<feature type="non-terminal residue" evidence="1">
    <location>
        <position position="445"/>
    </location>
</feature>
<gene>
    <name evidence="1" type="ORF">KUCAC02_004306</name>
</gene>
<evidence type="ECO:0000313" key="2">
    <source>
        <dbReference type="Proteomes" id="UP001057452"/>
    </source>
</evidence>
<reference evidence="1" key="1">
    <citation type="submission" date="2022-05" db="EMBL/GenBank/DDBJ databases">
        <title>Chromosome-level genome of Chaenocephalus aceratus.</title>
        <authorList>
            <person name="Park H."/>
        </authorList>
    </citation>
    <scope>NUCLEOTIDE SEQUENCE</scope>
    <source>
        <strain evidence="1">KU_202001</strain>
    </source>
</reference>
<comment type="caution">
    <text evidence="1">The sequence shown here is derived from an EMBL/GenBank/DDBJ whole genome shotgun (WGS) entry which is preliminary data.</text>
</comment>
<evidence type="ECO:0000313" key="1">
    <source>
        <dbReference type="EMBL" id="KAI4819025.1"/>
    </source>
</evidence>
<protein>
    <submittedName>
        <fullName evidence="1">Uncharacterized protein</fullName>
    </submittedName>
</protein>